<keyword evidence="3" id="KW-0732">Signal</keyword>
<reference evidence="5 6" key="1">
    <citation type="submission" date="2017-05" db="EMBL/GenBank/DDBJ databases">
        <title>Genome sequence for an aflatoxigenic pathogen of Argentinian peanut, Aspergillus arachidicola.</title>
        <authorList>
            <person name="Moore G."/>
            <person name="Beltz S.B."/>
            <person name="Mack B.M."/>
        </authorList>
    </citation>
    <scope>NUCLEOTIDE SEQUENCE [LARGE SCALE GENOMIC DNA]</scope>
    <source>
        <strain evidence="5 6">CBS 117610</strain>
    </source>
</reference>
<evidence type="ECO:0000313" key="5">
    <source>
        <dbReference type="EMBL" id="PIG83463.1"/>
    </source>
</evidence>
<feature type="chain" id="PRO_5013829083" evidence="3">
    <location>
        <begin position="19"/>
        <end position="528"/>
    </location>
</feature>
<dbReference type="InterPro" id="IPR013595">
    <property type="entry name" value="Pept_S33_TAP-like_C"/>
</dbReference>
<dbReference type="AlphaFoldDB" id="A0A2G7FSD2"/>
<comment type="caution">
    <text evidence="5">The sequence shown here is derived from an EMBL/GenBank/DDBJ whole genome shotgun (WGS) entry which is preliminary data.</text>
</comment>
<dbReference type="Gene3D" id="3.40.50.1820">
    <property type="entry name" value="alpha/beta hydrolase"/>
    <property type="match status" value="1"/>
</dbReference>
<dbReference type="STRING" id="656916.A0A2G7FSD2"/>
<dbReference type="GO" id="GO:0016787">
    <property type="term" value="F:hydrolase activity"/>
    <property type="evidence" value="ECO:0007669"/>
    <property type="project" value="UniProtKB-KW"/>
</dbReference>
<gene>
    <name evidence="5" type="ORF">AARAC_010086</name>
</gene>
<feature type="signal peptide" evidence="3">
    <location>
        <begin position="1"/>
        <end position="18"/>
    </location>
</feature>
<dbReference type="SUPFAM" id="SSF53474">
    <property type="entry name" value="alpha/beta-Hydrolases"/>
    <property type="match status" value="1"/>
</dbReference>
<dbReference type="EMBL" id="NEXV01000451">
    <property type="protein sequence ID" value="PIG83463.1"/>
    <property type="molecule type" value="Genomic_DNA"/>
</dbReference>
<sequence length="528" mass="55993">MSTLISSYLLGLVAYAAAAPASSRTSPHGTRGYGEIQWKPCGDLGVNGTTELDCGSLAVPLDYTEPDSGETLNLEILRAPAPNQPSKGSVFVNFGGPGASGVAEMSLLGSVLSIFVGGSYDVVNVVPRGTGNTLPFSCYEDEEERLASGLRAPFATNASDTALGEVWAEAKNRADACVHAQNETGSLIGTAFTARDIMNVVDALEEDGKLRWWGQSYGTLLGSTLIAMFPDKIDKAVLDGVINAHEYYHINIEQVAAADSAFSGFCSQCVDNKDICPIAGDRTAEELEEDIYAAMEALKSEPIPVSVEGKGYIVDYATIKGTIYNALYFPATWPTLAEKLDVLFSGNITGILPDLLAPLPVTPDADAIQGIKCSDNQDPLETLEDALPGVEARGELSKIGGDIADFSALQCARWGMPAKEQYTGDFKAKTQNPVLLVSTQHDPITPLVSAKKMSEGFEGSVVLEQEGYGHTIISQGSVCTIKAIMAYLNDGTLPEPGTVCKVDAVPFSGDSGWLLSWKGLPTPLQKNE</sequence>
<evidence type="ECO:0000256" key="3">
    <source>
        <dbReference type="SAM" id="SignalP"/>
    </source>
</evidence>
<accession>A0A2G7FSD2</accession>
<name>A0A2G7FSD2_9EURO</name>
<proteinExistence type="inferred from homology"/>
<comment type="similarity">
    <text evidence="1">Belongs to the peptidase S33 family.</text>
</comment>
<evidence type="ECO:0000313" key="6">
    <source>
        <dbReference type="Proteomes" id="UP000231358"/>
    </source>
</evidence>
<dbReference type="Proteomes" id="UP000231358">
    <property type="component" value="Unassembled WGS sequence"/>
</dbReference>
<dbReference type="InterPro" id="IPR051601">
    <property type="entry name" value="Serine_prot/Carboxylest_S33"/>
</dbReference>
<keyword evidence="6" id="KW-1185">Reference proteome</keyword>
<keyword evidence="2" id="KW-0378">Hydrolase</keyword>
<dbReference type="PANTHER" id="PTHR43248:SF25">
    <property type="entry name" value="AB HYDROLASE-1 DOMAIN-CONTAINING PROTEIN-RELATED"/>
    <property type="match status" value="1"/>
</dbReference>
<dbReference type="InterPro" id="IPR029058">
    <property type="entry name" value="AB_hydrolase_fold"/>
</dbReference>
<organism evidence="5 6">
    <name type="scientific">Aspergillus arachidicola</name>
    <dbReference type="NCBI Taxonomy" id="656916"/>
    <lineage>
        <taxon>Eukaryota</taxon>
        <taxon>Fungi</taxon>
        <taxon>Dikarya</taxon>
        <taxon>Ascomycota</taxon>
        <taxon>Pezizomycotina</taxon>
        <taxon>Eurotiomycetes</taxon>
        <taxon>Eurotiomycetidae</taxon>
        <taxon>Eurotiales</taxon>
        <taxon>Aspergillaceae</taxon>
        <taxon>Aspergillus</taxon>
        <taxon>Aspergillus subgen. Circumdati</taxon>
    </lineage>
</organism>
<protein>
    <submittedName>
        <fullName evidence="5">Proteinase</fullName>
    </submittedName>
</protein>
<feature type="domain" description="Peptidase S33 tripeptidyl aminopeptidase-like C-terminal" evidence="4">
    <location>
        <begin position="408"/>
        <end position="500"/>
    </location>
</feature>
<dbReference type="Pfam" id="PF08386">
    <property type="entry name" value="Abhydrolase_4"/>
    <property type="match status" value="1"/>
</dbReference>
<evidence type="ECO:0000259" key="4">
    <source>
        <dbReference type="Pfam" id="PF08386"/>
    </source>
</evidence>
<evidence type="ECO:0000256" key="2">
    <source>
        <dbReference type="ARBA" id="ARBA00022801"/>
    </source>
</evidence>
<dbReference type="PANTHER" id="PTHR43248">
    <property type="entry name" value="2-SUCCINYL-6-HYDROXY-2,4-CYCLOHEXADIENE-1-CARBOXYLATE SYNTHASE"/>
    <property type="match status" value="1"/>
</dbReference>
<evidence type="ECO:0000256" key="1">
    <source>
        <dbReference type="ARBA" id="ARBA00010088"/>
    </source>
</evidence>